<gene>
    <name evidence="1" type="ORF">BDV96DRAFT_654821</name>
</gene>
<sequence>MTTLIERRLVRRPVIISGAPARATNPSSSSATASQDSKFKDRMGLPIWITMFDIIGLFHLSEREIKASRIAQAEKRRFAKPRMQKYWLRDVYGIAQRMRRPLAGTADEALDEFLEKLRRCGDGLVLGLPEYCECDPCEDMRSGGKSRAGQRFWSKQSMEFARAETEEFYGW</sequence>
<evidence type="ECO:0000313" key="1">
    <source>
        <dbReference type="EMBL" id="KAF2106258.1"/>
    </source>
</evidence>
<protein>
    <submittedName>
        <fullName evidence="1">Uncharacterized protein</fullName>
    </submittedName>
</protein>
<reference evidence="1" key="1">
    <citation type="journal article" date="2020" name="Stud. Mycol.">
        <title>101 Dothideomycetes genomes: a test case for predicting lifestyles and emergence of pathogens.</title>
        <authorList>
            <person name="Haridas S."/>
            <person name="Albert R."/>
            <person name="Binder M."/>
            <person name="Bloem J."/>
            <person name="Labutti K."/>
            <person name="Salamov A."/>
            <person name="Andreopoulos B."/>
            <person name="Baker S."/>
            <person name="Barry K."/>
            <person name="Bills G."/>
            <person name="Bluhm B."/>
            <person name="Cannon C."/>
            <person name="Castanera R."/>
            <person name="Culley D."/>
            <person name="Daum C."/>
            <person name="Ezra D."/>
            <person name="Gonzalez J."/>
            <person name="Henrissat B."/>
            <person name="Kuo A."/>
            <person name="Liang C."/>
            <person name="Lipzen A."/>
            <person name="Lutzoni F."/>
            <person name="Magnuson J."/>
            <person name="Mondo S."/>
            <person name="Nolan M."/>
            <person name="Ohm R."/>
            <person name="Pangilinan J."/>
            <person name="Park H.-J."/>
            <person name="Ramirez L."/>
            <person name="Alfaro M."/>
            <person name="Sun H."/>
            <person name="Tritt A."/>
            <person name="Yoshinaga Y."/>
            <person name="Zwiers L.-H."/>
            <person name="Turgeon B."/>
            <person name="Goodwin S."/>
            <person name="Spatafora J."/>
            <person name="Crous P."/>
            <person name="Grigoriev I."/>
        </authorList>
    </citation>
    <scope>NUCLEOTIDE SEQUENCE</scope>
    <source>
        <strain evidence="1">CBS 627.86</strain>
    </source>
</reference>
<dbReference type="EMBL" id="ML977364">
    <property type="protein sequence ID" value="KAF2106258.1"/>
    <property type="molecule type" value="Genomic_DNA"/>
</dbReference>
<proteinExistence type="predicted"/>
<dbReference type="AlphaFoldDB" id="A0A6A5YJE3"/>
<name>A0A6A5YJE3_9PLEO</name>
<organism evidence="1 2">
    <name type="scientific">Lophiotrema nucula</name>
    <dbReference type="NCBI Taxonomy" id="690887"/>
    <lineage>
        <taxon>Eukaryota</taxon>
        <taxon>Fungi</taxon>
        <taxon>Dikarya</taxon>
        <taxon>Ascomycota</taxon>
        <taxon>Pezizomycotina</taxon>
        <taxon>Dothideomycetes</taxon>
        <taxon>Pleosporomycetidae</taxon>
        <taxon>Pleosporales</taxon>
        <taxon>Lophiotremataceae</taxon>
        <taxon>Lophiotrema</taxon>
    </lineage>
</organism>
<keyword evidence="2" id="KW-1185">Reference proteome</keyword>
<evidence type="ECO:0000313" key="2">
    <source>
        <dbReference type="Proteomes" id="UP000799770"/>
    </source>
</evidence>
<accession>A0A6A5YJE3</accession>
<dbReference type="Proteomes" id="UP000799770">
    <property type="component" value="Unassembled WGS sequence"/>
</dbReference>
<dbReference type="OrthoDB" id="3679162at2759"/>